<dbReference type="InterPro" id="IPR010123">
    <property type="entry name" value="PHA_synth_III_E"/>
</dbReference>
<keyword evidence="6" id="KW-1185">Reference proteome</keyword>
<evidence type="ECO:0000256" key="3">
    <source>
        <dbReference type="ARBA" id="ARBA00022752"/>
    </source>
</evidence>
<protein>
    <recommendedName>
        <fullName evidence="2">Poly(3-hydroxyalkanoate) polymerase subunit PhaE</fullName>
    </recommendedName>
</protein>
<evidence type="ECO:0000256" key="2">
    <source>
        <dbReference type="ARBA" id="ARBA00019066"/>
    </source>
</evidence>
<feature type="region of interest" description="Disordered" evidence="4">
    <location>
        <begin position="95"/>
        <end position="120"/>
    </location>
</feature>
<dbReference type="UniPathway" id="UPA00917"/>
<dbReference type="EMBL" id="RCZK01000008">
    <property type="protein sequence ID" value="TPG11979.1"/>
    <property type="molecule type" value="Genomic_DNA"/>
</dbReference>
<evidence type="ECO:0000256" key="4">
    <source>
        <dbReference type="SAM" id="MobiDB-lite"/>
    </source>
</evidence>
<evidence type="ECO:0000313" key="5">
    <source>
        <dbReference type="EMBL" id="TPG11979.1"/>
    </source>
</evidence>
<evidence type="ECO:0000313" key="6">
    <source>
        <dbReference type="Proteomes" id="UP000318413"/>
    </source>
</evidence>
<sequence length="120" mass="12931">MLRSMTTTDPAALFRTMLGEWEKMTNSVGGDMLKSEEWARTMHGASAATTNAQAAMKTFMERSLAAANMPSRTEFENLSARIGGIEDSLARIEALLGAGKTRPPGSSKPTRKRTPPEGKA</sequence>
<evidence type="ECO:0000256" key="1">
    <source>
        <dbReference type="ARBA" id="ARBA00004683"/>
    </source>
</evidence>
<organism evidence="5 6">
    <name type="scientific">Sphingomonas oligophenolica</name>
    <dbReference type="NCBI Taxonomy" id="301154"/>
    <lineage>
        <taxon>Bacteria</taxon>
        <taxon>Pseudomonadati</taxon>
        <taxon>Pseudomonadota</taxon>
        <taxon>Alphaproteobacteria</taxon>
        <taxon>Sphingomonadales</taxon>
        <taxon>Sphingomonadaceae</taxon>
        <taxon>Sphingomonas</taxon>
    </lineage>
</organism>
<proteinExistence type="predicted"/>
<name>A0A502CIU5_9SPHN</name>
<keyword evidence="3" id="KW-0583">PHB biosynthesis</keyword>
<gene>
    <name evidence="5" type="ORF">EAH84_10850</name>
</gene>
<reference evidence="5 6" key="1">
    <citation type="journal article" date="2019" name="Environ. Microbiol.">
        <title>Species interactions and distinct microbial communities in high Arctic permafrost affected cryosols are associated with the CH4 and CO2 gas fluxes.</title>
        <authorList>
            <person name="Altshuler I."/>
            <person name="Hamel J."/>
            <person name="Turney S."/>
            <person name="Magnuson E."/>
            <person name="Levesque R."/>
            <person name="Greer C."/>
            <person name="Whyte L.G."/>
        </authorList>
    </citation>
    <scope>NUCLEOTIDE SEQUENCE [LARGE SCALE GENOMIC DNA]</scope>
    <source>
        <strain evidence="5 6">S5.1</strain>
    </source>
</reference>
<dbReference type="AlphaFoldDB" id="A0A502CIU5"/>
<comment type="pathway">
    <text evidence="1">Biopolymer metabolism; poly-(R)-3-hydroxybutanoate biosynthesis.</text>
</comment>
<comment type="caution">
    <text evidence="5">The sequence shown here is derived from an EMBL/GenBank/DDBJ whole genome shotgun (WGS) entry which is preliminary data.</text>
</comment>
<dbReference type="Proteomes" id="UP000318413">
    <property type="component" value="Unassembled WGS sequence"/>
</dbReference>
<dbReference type="Pfam" id="PF09712">
    <property type="entry name" value="PHA_synth_III_E"/>
    <property type="match status" value="1"/>
</dbReference>
<accession>A0A502CIU5</accession>
<dbReference type="GO" id="GO:0042619">
    <property type="term" value="P:poly-hydroxybutyrate biosynthetic process"/>
    <property type="evidence" value="ECO:0007669"/>
    <property type="project" value="UniProtKB-KW"/>
</dbReference>